<dbReference type="PANTHER" id="PTHR35336:SF5">
    <property type="entry name" value="ADENOSYLCOBINAMIDE AMIDOHYDROLASE"/>
    <property type="match status" value="1"/>
</dbReference>
<dbReference type="AlphaFoldDB" id="A0A0B6AU75"/>
<evidence type="ECO:0000313" key="2">
    <source>
        <dbReference type="Proteomes" id="UP000031829"/>
    </source>
</evidence>
<dbReference type="GO" id="GO:0016787">
    <property type="term" value="F:hydrolase activity"/>
    <property type="evidence" value="ECO:0007669"/>
    <property type="project" value="UniProtKB-KW"/>
</dbReference>
<dbReference type="GeneID" id="93642306"/>
<accession>A0A0B6AU75</accession>
<dbReference type="KEGG" id="bmeg:BG04_4295"/>
<dbReference type="HOGENOM" id="CLU_077662_2_0_9"/>
<proteinExistence type="predicted"/>
<dbReference type="EMBL" id="CP009920">
    <property type="protein sequence ID" value="AJI24707.1"/>
    <property type="molecule type" value="Genomic_DNA"/>
</dbReference>
<sequence>MKTETSYKTYSSGVLGTGITETDTFYNRFVHKDYYSDTPSLEYEQYLMKENVRHEQIVGLMTAVWLKERAIYCYEGYGVRVASVITAGVGNAVDITADEAVPFYSSPGTINMFFFVEGTLTDAAFLQLFIAATEAKTKTLSQLGVIDPATKTIATGTSTDSISVAASQQGPLYEYAGSMTALGQAVAKLVKISLEQGLKGKR</sequence>
<protein>
    <submittedName>
        <fullName evidence="1">Adenosylcobinamide amidohydrolase family protein</fullName>
    </submittedName>
</protein>
<keyword evidence="1" id="KW-0378">Hydrolase</keyword>
<dbReference type="InterPro" id="IPR002808">
    <property type="entry name" value="AdoCbi_amidolase"/>
</dbReference>
<dbReference type="InterPro" id="IPR052209">
    <property type="entry name" value="CbiZ"/>
</dbReference>
<dbReference type="Proteomes" id="UP000031829">
    <property type="component" value="Chromosome"/>
</dbReference>
<name>A0A0B6AU75_PRIM2</name>
<evidence type="ECO:0000313" key="1">
    <source>
        <dbReference type="EMBL" id="AJI24707.1"/>
    </source>
</evidence>
<organism evidence="1 2">
    <name type="scientific">Priestia megaterium (strain ATCC 14581 / DSM 32 / CCUG 1817 / JCM 2506 / NBRC 15308 / NCIMB 9376 / NCTC 10342 / NRRL B-14308 / VKM B-512 / Ford 19)</name>
    <name type="common">Bacillus megaterium</name>
    <dbReference type="NCBI Taxonomy" id="1348623"/>
    <lineage>
        <taxon>Bacteria</taxon>
        <taxon>Bacillati</taxon>
        <taxon>Bacillota</taxon>
        <taxon>Bacilli</taxon>
        <taxon>Bacillales</taxon>
        <taxon>Bacillaceae</taxon>
        <taxon>Priestia</taxon>
    </lineage>
</organism>
<dbReference type="Pfam" id="PF01955">
    <property type="entry name" value="CbiZ"/>
    <property type="match status" value="1"/>
</dbReference>
<gene>
    <name evidence="1" type="ORF">BG04_4295</name>
</gene>
<dbReference type="PANTHER" id="PTHR35336">
    <property type="entry name" value="ADENOSYLCOBINAMIDE AMIDOHYDROLASE"/>
    <property type="match status" value="1"/>
</dbReference>
<dbReference type="RefSeq" id="WP_016763832.1">
    <property type="nucleotide sequence ID" value="NZ_BCVB01000005.1"/>
</dbReference>
<reference evidence="1 2" key="1">
    <citation type="journal article" date="2015" name="Genome Announc.">
        <title>Complete genome sequences for 35 biothreat assay-relevant bacillus species.</title>
        <authorList>
            <person name="Johnson S.L."/>
            <person name="Daligault H.E."/>
            <person name="Davenport K.W."/>
            <person name="Jaissle J."/>
            <person name="Frey K.G."/>
            <person name="Ladner J.T."/>
            <person name="Broomall S.M."/>
            <person name="Bishop-Lilly K.A."/>
            <person name="Bruce D.C."/>
            <person name="Gibbons H.S."/>
            <person name="Coyne S.R."/>
            <person name="Lo C.C."/>
            <person name="Meincke L."/>
            <person name="Munk A.C."/>
            <person name="Koroleva G.I."/>
            <person name="Rosenzweig C.N."/>
            <person name="Palacios G.F."/>
            <person name="Redden C.L."/>
            <person name="Minogue T.D."/>
            <person name="Chain P.S."/>
        </authorList>
    </citation>
    <scope>NUCLEOTIDE SEQUENCE [LARGE SCALE GENOMIC DNA]</scope>
    <source>
        <strain evidence="2">ATCC 14581 / DSM 32 / JCM 2506 / NBRC 15308 / NCIMB 9376 / NCTC 10342 / NRRL B-14308 / VKM B-512</strain>
    </source>
</reference>